<dbReference type="Gene3D" id="3.20.20.100">
    <property type="entry name" value="NADP-dependent oxidoreductase domain"/>
    <property type="match status" value="1"/>
</dbReference>
<dbReference type="PROSITE" id="PS00062">
    <property type="entry name" value="ALDOKETO_REDUCTASE_2"/>
    <property type="match status" value="1"/>
</dbReference>
<dbReference type="InterPro" id="IPR018170">
    <property type="entry name" value="Aldo/ket_reductase_CS"/>
</dbReference>
<keyword evidence="3" id="KW-1185">Reference proteome</keyword>
<dbReference type="PRINTS" id="PR00069">
    <property type="entry name" value="ALDKETRDTASE"/>
</dbReference>
<feature type="domain" description="NADP-dependent oxidoreductase" evidence="1">
    <location>
        <begin position="16"/>
        <end position="318"/>
    </location>
</feature>
<dbReference type="InterPro" id="IPR050523">
    <property type="entry name" value="AKR_Detox_Biosynth"/>
</dbReference>
<dbReference type="Proteomes" id="UP001144280">
    <property type="component" value="Unassembled WGS sequence"/>
</dbReference>
<reference evidence="2" key="1">
    <citation type="submission" date="2022-12" db="EMBL/GenBank/DDBJ databases">
        <title>New Phytohabitans aurantiacus sp. RD004123 nov., an actinomycete isolated from soil.</title>
        <authorList>
            <person name="Triningsih D.W."/>
            <person name="Harunari E."/>
            <person name="Igarashi Y."/>
        </authorList>
    </citation>
    <scope>NUCLEOTIDE SEQUENCE</scope>
    <source>
        <strain evidence="2">RD004123</strain>
    </source>
</reference>
<evidence type="ECO:0000313" key="2">
    <source>
        <dbReference type="EMBL" id="GLI01504.1"/>
    </source>
</evidence>
<dbReference type="SUPFAM" id="SSF51430">
    <property type="entry name" value="NAD(P)-linked oxidoreductase"/>
    <property type="match status" value="1"/>
</dbReference>
<proteinExistence type="predicted"/>
<dbReference type="PANTHER" id="PTHR43364">
    <property type="entry name" value="NADH-SPECIFIC METHYLGLYOXAL REDUCTASE-RELATED"/>
    <property type="match status" value="1"/>
</dbReference>
<protein>
    <submittedName>
        <fullName evidence="2">Oxidoreductase</fullName>
    </submittedName>
</protein>
<dbReference type="CDD" id="cd19091">
    <property type="entry name" value="AKR_PsAKR"/>
    <property type="match status" value="1"/>
</dbReference>
<dbReference type="InterPro" id="IPR023210">
    <property type="entry name" value="NADP_OxRdtase_dom"/>
</dbReference>
<evidence type="ECO:0000259" key="1">
    <source>
        <dbReference type="Pfam" id="PF00248"/>
    </source>
</evidence>
<dbReference type="InterPro" id="IPR036812">
    <property type="entry name" value="NAD(P)_OxRdtase_dom_sf"/>
</dbReference>
<dbReference type="Pfam" id="PF00248">
    <property type="entry name" value="Aldo_ket_red"/>
    <property type="match status" value="1"/>
</dbReference>
<dbReference type="RefSeq" id="WP_281902594.1">
    <property type="nucleotide sequence ID" value="NZ_BSDI01000045.1"/>
</dbReference>
<gene>
    <name evidence="2" type="primary">mocA</name>
    <name evidence="2" type="ORF">Pa4123_67800</name>
</gene>
<organism evidence="2 3">
    <name type="scientific">Phytohabitans aurantiacus</name>
    <dbReference type="NCBI Taxonomy" id="3016789"/>
    <lineage>
        <taxon>Bacteria</taxon>
        <taxon>Bacillati</taxon>
        <taxon>Actinomycetota</taxon>
        <taxon>Actinomycetes</taxon>
        <taxon>Micromonosporales</taxon>
        <taxon>Micromonosporaceae</taxon>
    </lineage>
</organism>
<name>A0ABQ5R3Y7_9ACTN</name>
<dbReference type="InterPro" id="IPR020471">
    <property type="entry name" value="AKR"/>
</dbReference>
<evidence type="ECO:0000313" key="3">
    <source>
        <dbReference type="Proteomes" id="UP001144280"/>
    </source>
</evidence>
<accession>A0ABQ5R3Y7</accession>
<comment type="caution">
    <text evidence="2">The sequence shown here is derived from an EMBL/GenBank/DDBJ whole genome shotgun (WGS) entry which is preliminary data.</text>
</comment>
<dbReference type="PANTHER" id="PTHR43364:SF18">
    <property type="entry name" value="OXIDOREDUCTASE"/>
    <property type="match status" value="1"/>
</dbReference>
<sequence>MEYRALGQSGLQVSVLSMGTMSFGGKGVFANVGTTGVDEARRQVDRCVEAGINLIDTADVYSDGASEEIVGEVLRGRRDDLLLATKVRFSMGPGPNDAGLSRHHIVAGCEASLRRLQTDHIDLYQLHEWDGLTPLEETFEALDLLVRAGKVRYVGLSNFAGWQLMKAIGTAQLGGLPRPVSQQIYYSLQARDAEYELIPAAVDQGLGVLVWSPLAGGLLSGKYRRDQEAPAGSRQLTDWDEPPVYDQEKLYDTVEVLVQVGEAHGVSAAQVALAWLLGRPAVSTVVVGARTSEQLADNLAAADLVLTDDDRRRLDKVSAQPLLYPYWHQAKTASDRLSPADLTLLGPHL</sequence>
<dbReference type="EMBL" id="BSDI01000045">
    <property type="protein sequence ID" value="GLI01504.1"/>
    <property type="molecule type" value="Genomic_DNA"/>
</dbReference>